<gene>
    <name evidence="1" type="ORF">FHX44_117873</name>
</gene>
<evidence type="ECO:0000313" key="2">
    <source>
        <dbReference type="Proteomes" id="UP000321261"/>
    </source>
</evidence>
<keyword evidence="2" id="KW-1185">Reference proteome</keyword>
<evidence type="ECO:0000313" key="1">
    <source>
        <dbReference type="EMBL" id="TWF81928.1"/>
    </source>
</evidence>
<proteinExistence type="predicted"/>
<accession>A0A561T481</accession>
<comment type="caution">
    <text evidence="1">The sequence shown here is derived from an EMBL/GenBank/DDBJ whole genome shotgun (WGS) entry which is preliminary data.</text>
</comment>
<name>A0A561T481_9PSEU</name>
<dbReference type="AlphaFoldDB" id="A0A561T481"/>
<dbReference type="PROSITE" id="PS51257">
    <property type="entry name" value="PROKAR_LIPOPROTEIN"/>
    <property type="match status" value="1"/>
</dbReference>
<dbReference type="Proteomes" id="UP000321261">
    <property type="component" value="Unassembled WGS sequence"/>
</dbReference>
<protein>
    <submittedName>
        <fullName evidence="1">Uncharacterized protein</fullName>
    </submittedName>
</protein>
<dbReference type="RefSeq" id="WP_147260349.1">
    <property type="nucleotide sequence ID" value="NZ_VIWU01000001.1"/>
</dbReference>
<sequence length="65" mass="6929">MLRRRDVLRAAGVGALAGLAGCARSGDGPDGDLRLLLNNHVWNAAIRERIGEFEDLATGGWSSPR</sequence>
<organism evidence="1 2">
    <name type="scientific">Pseudonocardia hierapolitana</name>
    <dbReference type="NCBI Taxonomy" id="1128676"/>
    <lineage>
        <taxon>Bacteria</taxon>
        <taxon>Bacillati</taxon>
        <taxon>Actinomycetota</taxon>
        <taxon>Actinomycetes</taxon>
        <taxon>Pseudonocardiales</taxon>
        <taxon>Pseudonocardiaceae</taxon>
        <taxon>Pseudonocardia</taxon>
    </lineage>
</organism>
<dbReference type="EMBL" id="VIWU01000001">
    <property type="protein sequence ID" value="TWF81928.1"/>
    <property type="molecule type" value="Genomic_DNA"/>
</dbReference>
<reference evidence="1 2" key="1">
    <citation type="submission" date="2019-06" db="EMBL/GenBank/DDBJ databases">
        <title>Sequencing the genomes of 1000 actinobacteria strains.</title>
        <authorList>
            <person name="Klenk H.-P."/>
        </authorList>
    </citation>
    <scope>NUCLEOTIDE SEQUENCE [LARGE SCALE GENOMIC DNA]</scope>
    <source>
        <strain evidence="1 2">DSM 45671</strain>
    </source>
</reference>